<dbReference type="Pfam" id="PF07690">
    <property type="entry name" value="MFS_1"/>
    <property type="match status" value="1"/>
</dbReference>
<feature type="transmembrane region" description="Helical" evidence="6">
    <location>
        <begin position="96"/>
        <end position="115"/>
    </location>
</feature>
<dbReference type="GeneID" id="33318710"/>
<organism evidence="7 8">
    <name type="scientific">Thermococcus siculi</name>
    <dbReference type="NCBI Taxonomy" id="72803"/>
    <lineage>
        <taxon>Archaea</taxon>
        <taxon>Methanobacteriati</taxon>
        <taxon>Methanobacteriota</taxon>
        <taxon>Thermococci</taxon>
        <taxon>Thermococcales</taxon>
        <taxon>Thermococcaceae</taxon>
        <taxon>Thermococcus</taxon>
    </lineage>
</organism>
<feature type="transmembrane region" description="Helical" evidence="6">
    <location>
        <begin position="358"/>
        <end position="382"/>
    </location>
</feature>
<feature type="transmembrane region" description="Helical" evidence="6">
    <location>
        <begin position="72"/>
        <end position="90"/>
    </location>
</feature>
<feature type="transmembrane region" description="Helical" evidence="6">
    <location>
        <begin position="162"/>
        <end position="181"/>
    </location>
</feature>
<dbReference type="EMBL" id="CP015103">
    <property type="protein sequence ID" value="ASJ09673.1"/>
    <property type="molecule type" value="Genomic_DNA"/>
</dbReference>
<dbReference type="AlphaFoldDB" id="A0A2Z2N003"/>
<dbReference type="PANTHER" id="PTHR23513:SF6">
    <property type="entry name" value="MAJOR FACILITATOR SUPERFAMILY ASSOCIATED DOMAIN-CONTAINING PROTEIN"/>
    <property type="match status" value="1"/>
</dbReference>
<dbReference type="Proteomes" id="UP000250125">
    <property type="component" value="Chromosome"/>
</dbReference>
<evidence type="ECO:0000256" key="3">
    <source>
        <dbReference type="ARBA" id="ARBA00022692"/>
    </source>
</evidence>
<proteinExistence type="predicted"/>
<feature type="transmembrane region" description="Helical" evidence="6">
    <location>
        <begin position="240"/>
        <end position="263"/>
    </location>
</feature>
<keyword evidence="8" id="KW-1185">Reference proteome</keyword>
<evidence type="ECO:0000256" key="4">
    <source>
        <dbReference type="ARBA" id="ARBA00022989"/>
    </source>
</evidence>
<dbReference type="GO" id="GO:0022857">
    <property type="term" value="F:transmembrane transporter activity"/>
    <property type="evidence" value="ECO:0007669"/>
    <property type="project" value="InterPro"/>
</dbReference>
<dbReference type="InterPro" id="IPR036259">
    <property type="entry name" value="MFS_trans_sf"/>
</dbReference>
<gene>
    <name evidence="7" type="ORF">A3L11_10680</name>
</gene>
<keyword evidence="2" id="KW-1003">Cell membrane</keyword>
<dbReference type="GO" id="GO:0005886">
    <property type="term" value="C:plasma membrane"/>
    <property type="evidence" value="ECO:0007669"/>
    <property type="project" value="UniProtKB-SubCell"/>
</dbReference>
<dbReference type="OrthoDB" id="86319at2157"/>
<evidence type="ECO:0000256" key="1">
    <source>
        <dbReference type="ARBA" id="ARBA00004651"/>
    </source>
</evidence>
<dbReference type="Gene3D" id="1.20.1250.20">
    <property type="entry name" value="MFS general substrate transporter like domains"/>
    <property type="match status" value="1"/>
</dbReference>
<feature type="transmembrane region" description="Helical" evidence="6">
    <location>
        <begin position="275"/>
        <end position="295"/>
    </location>
</feature>
<keyword evidence="5 6" id="KW-0472">Membrane</keyword>
<evidence type="ECO:0000313" key="8">
    <source>
        <dbReference type="Proteomes" id="UP000250125"/>
    </source>
</evidence>
<feature type="transmembrane region" description="Helical" evidence="6">
    <location>
        <begin position="136"/>
        <end position="156"/>
    </location>
</feature>
<evidence type="ECO:0000256" key="6">
    <source>
        <dbReference type="SAM" id="Phobius"/>
    </source>
</evidence>
<dbReference type="SUPFAM" id="SSF103473">
    <property type="entry name" value="MFS general substrate transporter"/>
    <property type="match status" value="1"/>
</dbReference>
<keyword evidence="3 6" id="KW-0812">Transmembrane</keyword>
<protein>
    <submittedName>
        <fullName evidence="7">Permease</fullName>
    </submittedName>
</protein>
<name>A0A2Z2N003_9EURY</name>
<dbReference type="InterPro" id="IPR011701">
    <property type="entry name" value="MFS"/>
</dbReference>
<evidence type="ECO:0000256" key="2">
    <source>
        <dbReference type="ARBA" id="ARBA00022475"/>
    </source>
</evidence>
<evidence type="ECO:0000256" key="5">
    <source>
        <dbReference type="ARBA" id="ARBA00023136"/>
    </source>
</evidence>
<dbReference type="PANTHER" id="PTHR23513">
    <property type="entry name" value="INTEGRAL MEMBRANE EFFLUX PROTEIN-RELATED"/>
    <property type="match status" value="1"/>
</dbReference>
<feature type="transmembrane region" description="Helical" evidence="6">
    <location>
        <begin position="202"/>
        <end position="228"/>
    </location>
</feature>
<dbReference type="RefSeq" id="WP_088856897.1">
    <property type="nucleotide sequence ID" value="NZ_CP015103.1"/>
</dbReference>
<comment type="subcellular location">
    <subcellularLocation>
        <location evidence="1">Cell membrane</location>
        <topology evidence="1">Multi-pass membrane protein</topology>
    </subcellularLocation>
</comment>
<evidence type="ECO:0000313" key="7">
    <source>
        <dbReference type="EMBL" id="ASJ09673.1"/>
    </source>
</evidence>
<dbReference type="KEGG" id="tsl:A3L11_10680"/>
<sequence>MNRRLYRLHLFTSGLRVFGDAIETVALPWGLLKATGSLVSVGGYALFTHLPWVLLPPLLGRALDRTTKKARLAFLALLLQSFLAVLIVPLSSNLWAFYLIVSGISALDILHRYYGFSLIASMTLEENELQGLNANLSLLGNVVSLVAFPVAGALAYHVGVRAMLVDAVLLMAGALGLLPYLEVETASVPVEEGRRADKAPIISRRFILGVLASLLLFNFALGSFRIFVFAQLRELMKAELLYGTLQSLTALGGLIGVGVIAYLARRKRIGVRKPLLAGMIFQSFALLLVGLPAVYLLVPAVFVLGLGGELLNVSADSLFQRYVPLKNLGTARGILDALATLVIPLSQLAFAWAIEKGIAVLVASLFAAGVACTGTALSYVCFVEFSTARRK</sequence>
<reference evidence="7 8" key="1">
    <citation type="submission" date="2016-04" db="EMBL/GenBank/DDBJ databases">
        <title>Complete genome sequence of Thermococcus siculi type strain RG-20.</title>
        <authorList>
            <person name="Oger P.M."/>
        </authorList>
    </citation>
    <scope>NUCLEOTIDE SEQUENCE [LARGE SCALE GENOMIC DNA]</scope>
    <source>
        <strain evidence="7 8">RG-20</strain>
    </source>
</reference>
<accession>A0A2Z2N003</accession>
<keyword evidence="4 6" id="KW-1133">Transmembrane helix</keyword>